<keyword evidence="1" id="KW-0472">Membrane</keyword>
<dbReference type="KEGG" id="hsai:HPS36_04185"/>
<keyword evidence="1" id="KW-1133">Transmembrane helix</keyword>
<dbReference type="Proteomes" id="UP000505020">
    <property type="component" value="Chromosome"/>
</dbReference>
<evidence type="ECO:0000313" key="2">
    <source>
        <dbReference type="EMBL" id="QKG92079.1"/>
    </source>
</evidence>
<proteinExistence type="predicted"/>
<name>A0A7D4CRS6_9EURY</name>
<gene>
    <name evidence="2" type="ORF">HPS36_04185</name>
</gene>
<organism evidence="2 3">
    <name type="scientific">Halorubrum salinarum</name>
    <dbReference type="NCBI Taxonomy" id="2739057"/>
    <lineage>
        <taxon>Archaea</taxon>
        <taxon>Methanobacteriati</taxon>
        <taxon>Methanobacteriota</taxon>
        <taxon>Stenosarchaea group</taxon>
        <taxon>Halobacteria</taxon>
        <taxon>Halobacteriales</taxon>
        <taxon>Haloferacaceae</taxon>
        <taxon>Halorubrum</taxon>
    </lineage>
</organism>
<keyword evidence="1" id="KW-0812">Transmembrane</keyword>
<feature type="transmembrane region" description="Helical" evidence="1">
    <location>
        <begin position="117"/>
        <end position="136"/>
    </location>
</feature>
<evidence type="ECO:0000256" key="1">
    <source>
        <dbReference type="SAM" id="Phobius"/>
    </source>
</evidence>
<evidence type="ECO:0000313" key="3">
    <source>
        <dbReference type="Proteomes" id="UP000505020"/>
    </source>
</evidence>
<dbReference type="EMBL" id="CP053941">
    <property type="protein sequence ID" value="QKG92079.1"/>
    <property type="molecule type" value="Genomic_DNA"/>
</dbReference>
<dbReference type="AlphaFoldDB" id="A0A7D4CRS6"/>
<dbReference type="GeneID" id="55594173"/>
<feature type="transmembrane region" description="Helical" evidence="1">
    <location>
        <begin position="12"/>
        <end position="33"/>
    </location>
</feature>
<feature type="transmembrane region" description="Helical" evidence="1">
    <location>
        <begin position="86"/>
        <end position="105"/>
    </location>
</feature>
<reference evidence="2 3" key="1">
    <citation type="submission" date="2020-05" db="EMBL/GenBank/DDBJ databases">
        <title>Halorubrum RHB-C sp.nov., an extremely halophilic archaeon isolated from solar salt farm.</title>
        <authorList>
            <person name="Ho H."/>
            <person name="Danganan R.E."/>
            <person name="Dedeles G.R."/>
            <person name="Kim S.-G."/>
        </authorList>
    </citation>
    <scope>NUCLEOTIDE SEQUENCE [LARGE SCALE GENOMIC DNA]</scope>
    <source>
        <strain evidence="2 3">RHB-C</strain>
    </source>
</reference>
<feature type="transmembrane region" description="Helical" evidence="1">
    <location>
        <begin position="39"/>
        <end position="58"/>
    </location>
</feature>
<keyword evidence="3" id="KW-1185">Reference proteome</keyword>
<sequence>MRQLVTQSFRGYCALAVIVAGFTGLWAVGVISVELPVVGYAWFAVAGVGTLVAAGMAARPEEVIEPDATDERLEEFEETTVTGAPLNLYAAALAAWACVSFGWVLGGMSAAGLTVVGYGWLAIAAYGALVAAGLVATHSEEVTTAINPSETLETDG</sequence>
<dbReference type="RefSeq" id="WP_173228626.1">
    <property type="nucleotide sequence ID" value="NZ_CP053941.1"/>
</dbReference>
<protein>
    <submittedName>
        <fullName evidence="2">Uncharacterized protein</fullName>
    </submittedName>
</protein>
<accession>A0A7D4CRS6</accession>